<comment type="cofactor">
    <cofactor evidence="12">
        <name>Mg(2+)</name>
        <dbReference type="ChEBI" id="CHEBI:18420"/>
    </cofactor>
    <text evidence="12">Requires a divalent cation, most likely magnesium in vivo, as an electrophilic catalyst to aid phosphoryl group transfer. It is the chelate of the metal and the nucleotide that is the actual substrate.</text>
</comment>
<evidence type="ECO:0000256" key="9">
    <source>
        <dbReference type="ARBA" id="ARBA00022842"/>
    </source>
</evidence>
<dbReference type="PRINTS" id="PR00990">
    <property type="entry name" value="RIBOKINASE"/>
</dbReference>
<evidence type="ECO:0000256" key="12">
    <source>
        <dbReference type="HAMAP-Rule" id="MF_01987"/>
    </source>
</evidence>
<name>A0A8J7VXK5_9FIRM</name>
<evidence type="ECO:0000256" key="1">
    <source>
        <dbReference type="ARBA" id="ARBA00005380"/>
    </source>
</evidence>
<proteinExistence type="inferred from homology"/>
<evidence type="ECO:0000256" key="11">
    <source>
        <dbReference type="ARBA" id="ARBA00023277"/>
    </source>
</evidence>
<dbReference type="PROSITE" id="PS00583">
    <property type="entry name" value="PFKB_KINASES_1"/>
    <property type="match status" value="1"/>
</dbReference>
<evidence type="ECO:0000256" key="5">
    <source>
        <dbReference type="ARBA" id="ARBA00022723"/>
    </source>
</evidence>
<feature type="binding site" evidence="12">
    <location>
        <position position="285"/>
    </location>
    <ligand>
        <name>K(+)</name>
        <dbReference type="ChEBI" id="CHEBI:29103"/>
    </ligand>
</feature>
<dbReference type="InterPro" id="IPR011877">
    <property type="entry name" value="Ribokinase"/>
</dbReference>
<dbReference type="GO" id="GO:0004747">
    <property type="term" value="F:ribokinase activity"/>
    <property type="evidence" value="ECO:0007669"/>
    <property type="project" value="UniProtKB-UniRule"/>
</dbReference>
<dbReference type="InterPro" id="IPR002139">
    <property type="entry name" value="Ribo/fructo_kinase"/>
</dbReference>
<comment type="caution">
    <text evidence="12">Lacks conserved residue(s) required for the propagation of feature annotation.</text>
</comment>
<feature type="binding site" evidence="12">
    <location>
        <position position="246"/>
    </location>
    <ligand>
        <name>K(+)</name>
        <dbReference type="ChEBI" id="CHEBI:29103"/>
    </ligand>
</feature>
<dbReference type="InterPro" id="IPR029056">
    <property type="entry name" value="Ribokinase-like"/>
</dbReference>
<dbReference type="PROSITE" id="PS00584">
    <property type="entry name" value="PFKB_KINASES_2"/>
    <property type="match status" value="1"/>
</dbReference>
<evidence type="ECO:0000256" key="6">
    <source>
        <dbReference type="ARBA" id="ARBA00022741"/>
    </source>
</evidence>
<feature type="binding site" evidence="12">
    <location>
        <begin position="37"/>
        <end position="41"/>
    </location>
    <ligand>
        <name>substrate</name>
    </ligand>
</feature>
<protein>
    <recommendedName>
        <fullName evidence="3 12">Ribokinase</fullName>
        <shortName evidence="12">RK</shortName>
        <ecNumber evidence="2 12">2.7.1.15</ecNumber>
    </recommendedName>
</protein>
<comment type="similarity">
    <text evidence="1">Belongs to the carbohydrate kinase pfkB family.</text>
</comment>
<feature type="binding site" evidence="12">
    <location>
        <position position="244"/>
    </location>
    <ligand>
        <name>K(+)</name>
        <dbReference type="ChEBI" id="CHEBI:29103"/>
    </ligand>
</feature>
<organism evidence="14 15">
    <name type="scientific">Sinanaerobacter chloroacetimidivorans</name>
    <dbReference type="NCBI Taxonomy" id="2818044"/>
    <lineage>
        <taxon>Bacteria</taxon>
        <taxon>Bacillati</taxon>
        <taxon>Bacillota</taxon>
        <taxon>Clostridia</taxon>
        <taxon>Peptostreptococcales</taxon>
        <taxon>Anaerovoracaceae</taxon>
        <taxon>Sinanaerobacter</taxon>
    </lineage>
</organism>
<keyword evidence="9 12" id="KW-0460">Magnesium</keyword>
<keyword evidence="11 12" id="KW-0119">Carbohydrate metabolism</keyword>
<dbReference type="Pfam" id="PF00294">
    <property type="entry name" value="PfkB"/>
    <property type="match status" value="1"/>
</dbReference>
<keyword evidence="6 12" id="KW-0547">Nucleotide-binding</keyword>
<feature type="binding site" evidence="12">
    <location>
        <position position="250"/>
    </location>
    <ligand>
        <name>substrate</name>
    </ligand>
</feature>
<evidence type="ECO:0000256" key="7">
    <source>
        <dbReference type="ARBA" id="ARBA00022777"/>
    </source>
</evidence>
<keyword evidence="8 12" id="KW-0067">ATP-binding</keyword>
<gene>
    <name evidence="12 14" type="primary">rbsK</name>
    <name evidence="14" type="ORF">KCX82_01585</name>
</gene>
<dbReference type="RefSeq" id="WP_227016681.1">
    <property type="nucleotide sequence ID" value="NZ_JAGSND010000001.1"/>
</dbReference>
<dbReference type="CDD" id="cd01174">
    <property type="entry name" value="ribokinase"/>
    <property type="match status" value="1"/>
</dbReference>
<comment type="activity regulation">
    <text evidence="12">Activated by a monovalent cation that binds near, but not in, the active site. The most likely occupant of the site in vivo is potassium. Ion binding induces a conformational change that may alter substrate affinity.</text>
</comment>
<keyword evidence="15" id="KW-1185">Reference proteome</keyword>
<reference evidence="14" key="2">
    <citation type="submission" date="2021-04" db="EMBL/GenBank/DDBJ databases">
        <authorList>
            <person name="Liu J."/>
        </authorList>
    </citation>
    <scope>NUCLEOTIDE SEQUENCE</scope>
    <source>
        <strain evidence="14">BAD-6</strain>
    </source>
</reference>
<dbReference type="GO" id="GO:0046872">
    <property type="term" value="F:metal ion binding"/>
    <property type="evidence" value="ECO:0007669"/>
    <property type="project" value="UniProtKB-KW"/>
</dbReference>
<feature type="binding site" evidence="12">
    <location>
        <begin position="9"/>
        <end position="11"/>
    </location>
    <ligand>
        <name>substrate</name>
    </ligand>
</feature>
<dbReference type="EMBL" id="JAGSND010000001">
    <property type="protein sequence ID" value="MBR0596556.1"/>
    <property type="molecule type" value="Genomic_DNA"/>
</dbReference>
<dbReference type="InterPro" id="IPR011611">
    <property type="entry name" value="PfkB_dom"/>
</dbReference>
<evidence type="ECO:0000259" key="13">
    <source>
        <dbReference type="Pfam" id="PF00294"/>
    </source>
</evidence>
<dbReference type="Gene3D" id="3.40.1190.20">
    <property type="match status" value="1"/>
</dbReference>
<comment type="subunit">
    <text evidence="12">Homodimer.</text>
</comment>
<comment type="caution">
    <text evidence="14">The sequence shown here is derived from an EMBL/GenBank/DDBJ whole genome shotgun (WGS) entry which is preliminary data.</text>
</comment>
<feature type="binding site" evidence="12">
    <location>
        <position position="182"/>
    </location>
    <ligand>
        <name>ATP</name>
        <dbReference type="ChEBI" id="CHEBI:30616"/>
    </ligand>
</feature>
<comment type="similarity">
    <text evidence="12">Belongs to the carbohydrate kinase PfkB family. Ribokinase subfamily.</text>
</comment>
<keyword evidence="7 12" id="KW-0418">Kinase</keyword>
<feature type="binding site" evidence="12">
    <location>
        <position position="283"/>
    </location>
    <ligand>
        <name>K(+)</name>
        <dbReference type="ChEBI" id="CHEBI:29103"/>
    </ligand>
</feature>
<keyword evidence="4 12" id="KW-0808">Transferase</keyword>
<feature type="active site" description="Proton acceptor" evidence="12">
    <location>
        <position position="250"/>
    </location>
</feature>
<keyword evidence="12" id="KW-0963">Cytoplasm</keyword>
<dbReference type="InterPro" id="IPR002173">
    <property type="entry name" value="Carboh/pur_kinase_PfkB_CS"/>
</dbReference>
<dbReference type="PANTHER" id="PTHR10584:SF166">
    <property type="entry name" value="RIBOKINASE"/>
    <property type="match status" value="1"/>
</dbReference>
<dbReference type="HAMAP" id="MF_01987">
    <property type="entry name" value="Ribokinase"/>
    <property type="match status" value="1"/>
</dbReference>
<dbReference type="EC" id="2.7.1.15" evidence="2 12"/>
<comment type="catalytic activity">
    <reaction evidence="12">
        <text>D-ribose + ATP = D-ribose 5-phosphate + ADP + H(+)</text>
        <dbReference type="Rhea" id="RHEA:13697"/>
        <dbReference type="ChEBI" id="CHEBI:15378"/>
        <dbReference type="ChEBI" id="CHEBI:30616"/>
        <dbReference type="ChEBI" id="CHEBI:47013"/>
        <dbReference type="ChEBI" id="CHEBI:78346"/>
        <dbReference type="ChEBI" id="CHEBI:456216"/>
        <dbReference type="EC" id="2.7.1.15"/>
    </reaction>
</comment>
<reference evidence="14" key="1">
    <citation type="submission" date="2021-04" db="EMBL/GenBank/DDBJ databases">
        <title>Sinoanaerobacter chloroacetimidivorans sp. nov., an obligate anaerobic bacterium isolated from anaerobic sludge.</title>
        <authorList>
            <person name="Bao Y."/>
        </authorList>
    </citation>
    <scope>NUCLEOTIDE SEQUENCE</scope>
    <source>
        <strain evidence="14">BAD-6</strain>
    </source>
</reference>
<feature type="binding site" evidence="12">
    <location>
        <position position="289"/>
    </location>
    <ligand>
        <name>K(+)</name>
        <dbReference type="ChEBI" id="CHEBI:29103"/>
    </ligand>
</feature>
<dbReference type="Proteomes" id="UP000675664">
    <property type="component" value="Unassembled WGS sequence"/>
</dbReference>
<comment type="pathway">
    <text evidence="12">Carbohydrate metabolism; D-ribose degradation; D-ribose 5-phosphate from beta-D-ribopyranose: step 2/2.</text>
</comment>
<evidence type="ECO:0000256" key="10">
    <source>
        <dbReference type="ARBA" id="ARBA00022958"/>
    </source>
</evidence>
<dbReference type="GO" id="GO:0005829">
    <property type="term" value="C:cytosol"/>
    <property type="evidence" value="ECO:0007669"/>
    <property type="project" value="TreeGrafter"/>
</dbReference>
<feature type="binding site" evidence="12">
    <location>
        <position position="280"/>
    </location>
    <ligand>
        <name>K(+)</name>
        <dbReference type="ChEBI" id="CHEBI:29103"/>
    </ligand>
</feature>
<feature type="domain" description="Carbohydrate kinase PfkB" evidence="13">
    <location>
        <begin position="2"/>
        <end position="292"/>
    </location>
</feature>
<sequence length="305" mass="32075">MISVVGSLNMDLVINTDAIPRPGETVIGTGFKRVPGGKGGNQAASIARLGTKVHMVGAVGKDEMGTALVQSLEKDGVLVDYIAEKEDVPTGIAAIIVEKSGNNAIAVVSGANYELTTEDIENSKSILEDSRILLVQLETPLPVVRKALKAARSYKNLTILNPAPAQTLDQDILADIDILTPNEIELEILSGCPADTRENIHEAGKALLGKGVRELVVTLGAQGCARINEDGIFHYDGYQVDAVDTTAAGDCFNGALAVALSEGKDMEEAIQFALAASAISVTRAGAQTSLPNRKEVDAFINNKLK</sequence>
<evidence type="ECO:0000313" key="14">
    <source>
        <dbReference type="EMBL" id="MBR0596556.1"/>
    </source>
</evidence>
<evidence type="ECO:0000256" key="2">
    <source>
        <dbReference type="ARBA" id="ARBA00012035"/>
    </source>
</evidence>
<dbReference type="GO" id="GO:0005524">
    <property type="term" value="F:ATP binding"/>
    <property type="evidence" value="ECO:0007669"/>
    <property type="project" value="UniProtKB-UniRule"/>
</dbReference>
<dbReference type="NCBIfam" id="TIGR02152">
    <property type="entry name" value="D_ribokin_bact"/>
    <property type="match status" value="1"/>
</dbReference>
<dbReference type="SUPFAM" id="SSF53613">
    <property type="entry name" value="Ribokinase-like"/>
    <property type="match status" value="1"/>
</dbReference>
<evidence type="ECO:0000313" key="15">
    <source>
        <dbReference type="Proteomes" id="UP000675664"/>
    </source>
</evidence>
<accession>A0A8J7VXK5</accession>
<feature type="binding site" evidence="12">
    <location>
        <begin position="249"/>
        <end position="250"/>
    </location>
    <ligand>
        <name>ATP</name>
        <dbReference type="ChEBI" id="CHEBI:30616"/>
    </ligand>
</feature>
<dbReference type="AlphaFoldDB" id="A0A8J7VXK5"/>
<dbReference type="PANTHER" id="PTHR10584">
    <property type="entry name" value="SUGAR KINASE"/>
    <property type="match status" value="1"/>
</dbReference>
<dbReference type="UniPathway" id="UPA00916">
    <property type="reaction ID" value="UER00889"/>
</dbReference>
<keyword evidence="5 12" id="KW-0479">Metal-binding</keyword>
<evidence type="ECO:0000256" key="3">
    <source>
        <dbReference type="ARBA" id="ARBA00016943"/>
    </source>
</evidence>
<evidence type="ECO:0000256" key="4">
    <source>
        <dbReference type="ARBA" id="ARBA00022679"/>
    </source>
</evidence>
<feature type="binding site" evidence="12">
    <location>
        <position position="138"/>
    </location>
    <ligand>
        <name>substrate</name>
    </ligand>
</feature>
<dbReference type="GO" id="GO:0019303">
    <property type="term" value="P:D-ribose catabolic process"/>
    <property type="evidence" value="ECO:0007669"/>
    <property type="project" value="UniProtKB-UniRule"/>
</dbReference>
<evidence type="ECO:0000256" key="8">
    <source>
        <dbReference type="ARBA" id="ARBA00022840"/>
    </source>
</evidence>
<keyword evidence="10 12" id="KW-0630">Potassium</keyword>
<feature type="binding site" evidence="12">
    <location>
        <begin position="218"/>
        <end position="223"/>
    </location>
    <ligand>
        <name>ATP</name>
        <dbReference type="ChEBI" id="CHEBI:30616"/>
    </ligand>
</feature>
<comment type="subcellular location">
    <subcellularLocation>
        <location evidence="12">Cytoplasm</location>
    </subcellularLocation>
</comment>
<comment type="function">
    <text evidence="12">Catalyzes the phosphorylation of ribose at O-5 in a reaction requiring ATP and magnesium. The resulting D-ribose-5-phosphate can then be used either for sythesis of nucleotides, histidine, and tryptophan, or as a component of the pentose phosphate pathway.</text>
</comment>